<gene>
    <name evidence="1" type="ORF">HPP92_017583</name>
</gene>
<sequence>MATRHLTNLTAAFTIGHAQDPRLRLLATTVDVPVLPALPTRSLSVNQATLPCSRLA</sequence>
<dbReference type="Proteomes" id="UP000639772">
    <property type="component" value="Chromosome 9"/>
</dbReference>
<proteinExistence type="predicted"/>
<evidence type="ECO:0000313" key="1">
    <source>
        <dbReference type="EMBL" id="KAG0468255.1"/>
    </source>
</evidence>
<evidence type="ECO:0000313" key="2">
    <source>
        <dbReference type="Proteomes" id="UP000639772"/>
    </source>
</evidence>
<comment type="caution">
    <text evidence="1">The sequence shown here is derived from an EMBL/GenBank/DDBJ whole genome shotgun (WGS) entry which is preliminary data.</text>
</comment>
<reference evidence="1 2" key="1">
    <citation type="journal article" date="2020" name="Nat. Food">
        <title>A phased Vanilla planifolia genome enables genetic improvement of flavour and production.</title>
        <authorList>
            <person name="Hasing T."/>
            <person name="Tang H."/>
            <person name="Brym M."/>
            <person name="Khazi F."/>
            <person name="Huang T."/>
            <person name="Chambers A.H."/>
        </authorList>
    </citation>
    <scope>NUCLEOTIDE SEQUENCE [LARGE SCALE GENOMIC DNA]</scope>
    <source>
        <tissue evidence="1">Leaf</tissue>
    </source>
</reference>
<dbReference type="AlphaFoldDB" id="A0A835QCM4"/>
<dbReference type="EMBL" id="JADCNM010000009">
    <property type="protein sequence ID" value="KAG0468255.1"/>
    <property type="molecule type" value="Genomic_DNA"/>
</dbReference>
<name>A0A835QCM4_VANPL</name>
<accession>A0A835QCM4</accession>
<protein>
    <submittedName>
        <fullName evidence="1">Uncharacterized protein</fullName>
    </submittedName>
</protein>
<organism evidence="1 2">
    <name type="scientific">Vanilla planifolia</name>
    <name type="common">Vanilla</name>
    <dbReference type="NCBI Taxonomy" id="51239"/>
    <lineage>
        <taxon>Eukaryota</taxon>
        <taxon>Viridiplantae</taxon>
        <taxon>Streptophyta</taxon>
        <taxon>Embryophyta</taxon>
        <taxon>Tracheophyta</taxon>
        <taxon>Spermatophyta</taxon>
        <taxon>Magnoliopsida</taxon>
        <taxon>Liliopsida</taxon>
        <taxon>Asparagales</taxon>
        <taxon>Orchidaceae</taxon>
        <taxon>Vanilloideae</taxon>
        <taxon>Vanilleae</taxon>
        <taxon>Vanilla</taxon>
    </lineage>
</organism>